<evidence type="ECO:0000313" key="2">
    <source>
        <dbReference type="EMBL" id="MEL5994772.1"/>
    </source>
</evidence>
<proteinExistence type="predicted"/>
<evidence type="ECO:0000256" key="1">
    <source>
        <dbReference type="SAM" id="MobiDB-lite"/>
    </source>
</evidence>
<keyword evidence="3" id="KW-1185">Reference proteome</keyword>
<organism evidence="2 3">
    <name type="scientific">Hymenobacter segetis</name>
    <dbReference type="NCBI Taxonomy" id="2025509"/>
    <lineage>
        <taxon>Bacteria</taxon>
        <taxon>Pseudomonadati</taxon>
        <taxon>Bacteroidota</taxon>
        <taxon>Cytophagia</taxon>
        <taxon>Cytophagales</taxon>
        <taxon>Hymenobacteraceae</taxon>
        <taxon>Hymenobacter</taxon>
    </lineage>
</organism>
<accession>A0ABU9LVN4</accession>
<dbReference type="InterPro" id="IPR011050">
    <property type="entry name" value="Pectin_lyase_fold/virulence"/>
</dbReference>
<dbReference type="EMBL" id="JBCEVZ010000023">
    <property type="protein sequence ID" value="MEL5994772.1"/>
    <property type="molecule type" value="Genomic_DNA"/>
</dbReference>
<gene>
    <name evidence="2" type="ORF">AAFH49_11185</name>
</gene>
<evidence type="ECO:0000313" key="3">
    <source>
        <dbReference type="Proteomes" id="UP001479606"/>
    </source>
</evidence>
<protein>
    <recommendedName>
        <fullName evidence="4">Right handed beta helix domain-containing protein</fullName>
    </recommendedName>
</protein>
<reference evidence="2 3" key="1">
    <citation type="journal article" date="2018" name="Arch. Microbiol.">
        <title>Hymenobacter segetis sp. nov., isolated from soil.</title>
        <authorList>
            <person name="Ten L.N."/>
            <person name="Lim S.J."/>
            <person name="Kim B.O."/>
            <person name="Kang I.K."/>
            <person name="Jung H.Y."/>
        </authorList>
    </citation>
    <scope>NUCLEOTIDE SEQUENCE [LARGE SCALE GENOMIC DNA]</scope>
    <source>
        <strain evidence="2 3">S7-3-11</strain>
    </source>
</reference>
<dbReference type="SUPFAM" id="SSF51126">
    <property type="entry name" value="Pectin lyase-like"/>
    <property type="match status" value="1"/>
</dbReference>
<feature type="region of interest" description="Disordered" evidence="1">
    <location>
        <begin position="395"/>
        <end position="426"/>
    </location>
</feature>
<name>A0ABU9LVN4_9BACT</name>
<dbReference type="RefSeq" id="WP_342298138.1">
    <property type="nucleotide sequence ID" value="NZ_JBCEVZ010000023.1"/>
</dbReference>
<comment type="caution">
    <text evidence="2">The sequence shown here is derived from an EMBL/GenBank/DDBJ whole genome shotgun (WGS) entry which is preliminary data.</text>
</comment>
<sequence length="426" mass="45636">MSPPTYWPRPAAYAIMLAALSGAGLPAGCGRHPSGPAQLIVRHGGTYTGTFGSTDSSLPCVSIETTEPVTLSGCVLAGAGNLIEATRGGAQLTVVNCQGYGLAQSLDNIRHGHFLEANSAKSVRVEHNYFEHTSGISIYQWSGDGTPAQTLTVRYNSARNIDGRYRNGGSTPVNFLGLNGLPNLANIEVAWNQIINDPDQSLVEDNINFFNSGGTRTSPARLHDNYIQGAYPSPATSATYAGSGITLDGTGRAPITTTAFVEGYDNQLVSTCAALNIASGHDNHFYHNRIITSGLLPDGTRLVANYAGIGVWNAYKQPPTVFFHNQVSNNVVGFVHWGGSTPLPNRQDLSPDACAPCTATTHLPNPITLQTEQAEWKLWQHKLRAQRLHVGPAATPARPRMRLQQPPSVDSGAMRSIMTSFRPKSY</sequence>
<dbReference type="Proteomes" id="UP001479606">
    <property type="component" value="Unassembled WGS sequence"/>
</dbReference>
<evidence type="ECO:0008006" key="4">
    <source>
        <dbReference type="Google" id="ProtNLM"/>
    </source>
</evidence>